<dbReference type="InterPro" id="IPR009003">
    <property type="entry name" value="Peptidase_S1_PA"/>
</dbReference>
<dbReference type="PANTHER" id="PTHR24260:SF136">
    <property type="entry name" value="GH08193P-RELATED"/>
    <property type="match status" value="1"/>
</dbReference>
<evidence type="ECO:0000256" key="3">
    <source>
        <dbReference type="ARBA" id="ARBA00023180"/>
    </source>
</evidence>
<gene>
    <name evidence="6" type="ORF">OG367_29055</name>
</gene>
<dbReference type="InterPro" id="IPR013517">
    <property type="entry name" value="FG-GAP"/>
</dbReference>
<dbReference type="InterPro" id="IPR051333">
    <property type="entry name" value="CLIP_Serine_Protease"/>
</dbReference>
<evidence type="ECO:0000256" key="4">
    <source>
        <dbReference type="SAM" id="SignalP"/>
    </source>
</evidence>
<evidence type="ECO:0000256" key="2">
    <source>
        <dbReference type="ARBA" id="ARBA00022737"/>
    </source>
</evidence>
<dbReference type="Gene3D" id="2.40.10.10">
    <property type="entry name" value="Trypsin-like serine proteases"/>
    <property type="match status" value="1"/>
</dbReference>
<keyword evidence="7" id="KW-1185">Reference proteome</keyword>
<dbReference type="RefSeq" id="WP_413253052.1">
    <property type="nucleotide sequence ID" value="NZ_CP109490.1"/>
</dbReference>
<organism evidence="6 7">
    <name type="scientific">Streptomyces anulatus</name>
    <name type="common">Streptomyces chrysomallus</name>
    <dbReference type="NCBI Taxonomy" id="1892"/>
    <lineage>
        <taxon>Bacteria</taxon>
        <taxon>Bacillati</taxon>
        <taxon>Actinomycetota</taxon>
        <taxon>Actinomycetes</taxon>
        <taxon>Kitasatosporales</taxon>
        <taxon>Streptomycetaceae</taxon>
        <taxon>Streptomyces</taxon>
    </lineage>
</organism>
<evidence type="ECO:0000313" key="7">
    <source>
        <dbReference type="Proteomes" id="UP001431926"/>
    </source>
</evidence>
<feature type="signal peptide" evidence="4">
    <location>
        <begin position="1"/>
        <end position="22"/>
    </location>
</feature>
<keyword evidence="6" id="KW-0378">Hydrolase</keyword>
<dbReference type="PRINTS" id="PR00722">
    <property type="entry name" value="CHYMOTRYPSIN"/>
</dbReference>
<evidence type="ECO:0000313" key="6">
    <source>
        <dbReference type="EMBL" id="WUX42276.1"/>
    </source>
</evidence>
<dbReference type="Pfam" id="PF01839">
    <property type="entry name" value="FG-GAP"/>
    <property type="match status" value="1"/>
</dbReference>
<dbReference type="InterPro" id="IPR001254">
    <property type="entry name" value="Trypsin_dom"/>
</dbReference>
<reference evidence="6" key="1">
    <citation type="submission" date="2022-10" db="EMBL/GenBank/DDBJ databases">
        <title>The complete genomes of actinobacterial strains from the NBC collection.</title>
        <authorList>
            <person name="Joergensen T.S."/>
            <person name="Alvarez Arevalo M."/>
            <person name="Sterndorff E.B."/>
            <person name="Faurdal D."/>
            <person name="Vuksanovic O."/>
            <person name="Mourched A.-S."/>
            <person name="Charusanti P."/>
            <person name="Shaw S."/>
            <person name="Blin K."/>
            <person name="Weber T."/>
        </authorList>
    </citation>
    <scope>NUCLEOTIDE SEQUENCE</scope>
    <source>
        <strain evidence="6">NBC_01436</strain>
    </source>
</reference>
<dbReference type="EC" id="3.4.21.-" evidence="6"/>
<accession>A0ABZ1ZU19</accession>
<dbReference type="PANTHER" id="PTHR24260">
    <property type="match status" value="1"/>
</dbReference>
<sequence>MTSGLLAAALVSGTFLAPSAHAVVGTPSADNAHAFAARLDIGNGKRACSAVLVDRDWLLTAASCFADNPAAPQQLLPGAPKDATTAFVGRTDSTTTAGQVRTVVRLVPRADRDLVLARLSKPVTTIAPAALATTAPAAGETLTGTGFGRTADEWAPVKMHQGRFTVDGSDATSVNITGVDGAAVCAGDTGGPVFREQGGTVAVLGVNSRSWQGGCFGTDAAETRTGAVESRVDDLQGWLTETVTAPEFVDYNGDGHRDVAVADPKATVGTAAEAGLVRVVYGNGVAPSEVIQGGPGVGGGPEAKDGFGSALAPVDFNADGYTDLVVGTPNEDIGSVADAGLVQVVYGSPAGLGKGRGGTTFEQGAGTGAFASSASEAKDYLGFSLAAGNTAAGDPYILIGSPGEDLEPLVDAGNAFYVRGTTSVSVNQGKDDIGGEAEAGDQFGYSVAGSPNHLAIGIPNEAIGTVADTGGMQILKHDLNANKVPTPVKSLHQDTDGISGGSEAGDLFGQALSMASYRPAGAATDGDSIIAVGSPGEGIEVEGVDKKAAGRVVTLRVTAGGAVSELQDIQQEKTDVTGAAEAGDRFGEQVTVVNTSPRSVGSTTSMLLAVGVPGENEGTAVDSGAVQTFSLLGAPGLTDRWIVPGAAPGLPGVPGANQLLGTSITATATDLYIGMPNGPGARGAAHLMPWSNVTGGAVAPVTSYEPGKGGLPAVGKAFGAAIQ</sequence>
<feature type="domain" description="Peptidase S1" evidence="5">
    <location>
        <begin position="10"/>
        <end position="244"/>
    </location>
</feature>
<dbReference type="SMART" id="SM00191">
    <property type="entry name" value="Int_alpha"/>
    <property type="match status" value="4"/>
</dbReference>
<evidence type="ECO:0000259" key="5">
    <source>
        <dbReference type="PROSITE" id="PS50240"/>
    </source>
</evidence>
<protein>
    <submittedName>
        <fullName evidence="6">Trypsin-like serine protease</fullName>
        <ecNumber evidence="6">3.4.21.-</ecNumber>
    </submittedName>
</protein>
<evidence type="ECO:0000256" key="1">
    <source>
        <dbReference type="ARBA" id="ARBA00022729"/>
    </source>
</evidence>
<dbReference type="InterPro" id="IPR001314">
    <property type="entry name" value="Peptidase_S1A"/>
</dbReference>
<dbReference type="EMBL" id="CP109491">
    <property type="protein sequence ID" value="WUX42276.1"/>
    <property type="molecule type" value="Genomic_DNA"/>
</dbReference>
<dbReference type="SMART" id="SM00020">
    <property type="entry name" value="Tryp_SPc"/>
    <property type="match status" value="1"/>
</dbReference>
<keyword evidence="1 4" id="KW-0732">Signal</keyword>
<dbReference type="InterPro" id="IPR013519">
    <property type="entry name" value="Int_alpha_beta-p"/>
</dbReference>
<name>A0ABZ1ZU19_STRAQ</name>
<dbReference type="SUPFAM" id="SSF50494">
    <property type="entry name" value="Trypsin-like serine proteases"/>
    <property type="match status" value="1"/>
</dbReference>
<dbReference type="Proteomes" id="UP001431926">
    <property type="component" value="Chromosome"/>
</dbReference>
<keyword evidence="3" id="KW-0325">Glycoprotein</keyword>
<dbReference type="Pfam" id="PF00089">
    <property type="entry name" value="Trypsin"/>
    <property type="match status" value="1"/>
</dbReference>
<proteinExistence type="predicted"/>
<feature type="chain" id="PRO_5047039150" evidence="4">
    <location>
        <begin position="23"/>
        <end position="723"/>
    </location>
</feature>
<dbReference type="InterPro" id="IPR043504">
    <property type="entry name" value="Peptidase_S1_PA_chymotrypsin"/>
</dbReference>
<dbReference type="InterPro" id="IPR028994">
    <property type="entry name" value="Integrin_alpha_N"/>
</dbReference>
<dbReference type="Gene3D" id="2.130.10.130">
    <property type="entry name" value="Integrin alpha, N-terminal"/>
    <property type="match status" value="1"/>
</dbReference>
<dbReference type="GO" id="GO:0016787">
    <property type="term" value="F:hydrolase activity"/>
    <property type="evidence" value="ECO:0007669"/>
    <property type="project" value="UniProtKB-KW"/>
</dbReference>
<keyword evidence="2" id="KW-0677">Repeat</keyword>
<dbReference type="SUPFAM" id="SSF69318">
    <property type="entry name" value="Integrin alpha N-terminal domain"/>
    <property type="match status" value="1"/>
</dbReference>
<dbReference type="PROSITE" id="PS50240">
    <property type="entry name" value="TRYPSIN_DOM"/>
    <property type="match status" value="1"/>
</dbReference>
<dbReference type="PROSITE" id="PS51470">
    <property type="entry name" value="FG_GAP"/>
    <property type="match status" value="1"/>
</dbReference>